<dbReference type="Pfam" id="PF00462">
    <property type="entry name" value="Glutaredoxin"/>
    <property type="match status" value="1"/>
</dbReference>
<dbReference type="InterPro" id="IPR036249">
    <property type="entry name" value="Thioredoxin-like_sf"/>
</dbReference>
<dbReference type="EMBL" id="BK016139">
    <property type="protein sequence ID" value="DAF97945.1"/>
    <property type="molecule type" value="Genomic_DNA"/>
</dbReference>
<dbReference type="Gene3D" id="3.40.30.10">
    <property type="entry name" value="Glutaredoxin"/>
    <property type="match status" value="1"/>
</dbReference>
<reference evidence="2" key="1">
    <citation type="journal article" date="2021" name="Proc. Natl. Acad. Sci. U.S.A.">
        <title>A Catalog of Tens of Thousands of Viruses from Human Metagenomes Reveals Hidden Associations with Chronic Diseases.</title>
        <authorList>
            <person name="Tisza M.J."/>
            <person name="Buck C.B."/>
        </authorList>
    </citation>
    <scope>NUCLEOTIDE SEQUENCE</scope>
    <source>
        <strain evidence="2">CtpyK9</strain>
    </source>
</reference>
<accession>A0A8S5UTZ0</accession>
<proteinExistence type="predicted"/>
<dbReference type="InterPro" id="IPR002109">
    <property type="entry name" value="Glutaredoxin"/>
</dbReference>
<sequence length="84" mass="9189">MITVATVPNCQQCRATIKRLTNAGHPPRVTNYQEDKTAQGAAIRNNWTSAPVVYATNNNGDVVHSWHGYNPHTIDLAIQAGYAN</sequence>
<evidence type="ECO:0000259" key="1">
    <source>
        <dbReference type="Pfam" id="PF00462"/>
    </source>
</evidence>
<protein>
    <submittedName>
        <fullName evidence="2">Glutaredoxin-like protein</fullName>
    </submittedName>
</protein>
<feature type="domain" description="Glutaredoxin" evidence="1">
    <location>
        <begin position="2"/>
        <end position="55"/>
    </location>
</feature>
<evidence type="ECO:0000313" key="2">
    <source>
        <dbReference type="EMBL" id="DAF97945.1"/>
    </source>
</evidence>
<organism evidence="2">
    <name type="scientific">Siphoviridae sp. ctpyK9</name>
    <dbReference type="NCBI Taxonomy" id="2825679"/>
    <lineage>
        <taxon>Viruses</taxon>
        <taxon>Duplodnaviria</taxon>
        <taxon>Heunggongvirae</taxon>
        <taxon>Uroviricota</taxon>
        <taxon>Caudoviricetes</taxon>
    </lineage>
</organism>
<name>A0A8S5UTZ0_9CAUD</name>
<dbReference type="SUPFAM" id="SSF52833">
    <property type="entry name" value="Thioredoxin-like"/>
    <property type="match status" value="1"/>
</dbReference>